<evidence type="ECO:0000256" key="4">
    <source>
        <dbReference type="ARBA" id="ARBA00022764"/>
    </source>
</evidence>
<dbReference type="Gene3D" id="3.20.20.10">
    <property type="entry name" value="Alanine racemase"/>
    <property type="match status" value="1"/>
</dbReference>
<dbReference type="PANTHER" id="PTHR30511:SF0">
    <property type="entry name" value="ALANINE RACEMASE, CATABOLIC-RELATED"/>
    <property type="match status" value="1"/>
</dbReference>
<dbReference type="PANTHER" id="PTHR30511">
    <property type="entry name" value="ALANINE RACEMASE"/>
    <property type="match status" value="1"/>
</dbReference>
<evidence type="ECO:0000313" key="12">
    <source>
        <dbReference type="Proteomes" id="UP000609530"/>
    </source>
</evidence>
<evidence type="ECO:0000256" key="1">
    <source>
        <dbReference type="ARBA" id="ARBA00001933"/>
    </source>
</evidence>
<dbReference type="PRINTS" id="PR00992">
    <property type="entry name" value="ALARACEMASE"/>
</dbReference>
<proteinExistence type="inferred from homology"/>
<keyword evidence="6 9" id="KW-1015">Disulfide bond</keyword>
<keyword evidence="3 9" id="KW-0732">Signal</keyword>
<comment type="subcellular location">
    <subcellularLocation>
        <location evidence="2 9">Periplasm</location>
    </subcellularLocation>
</comment>
<comment type="caution">
    <text evidence="11">The sequence shown here is derived from an EMBL/GenBank/DDBJ whole genome shotgun (WGS) entry which is preliminary data.</text>
</comment>
<accession>A0ABS6QFD3</accession>
<dbReference type="InterPro" id="IPR001608">
    <property type="entry name" value="Ala_racemase_N"/>
</dbReference>
<dbReference type="NCBIfam" id="NF009879">
    <property type="entry name" value="PRK13340.1-4"/>
    <property type="match status" value="1"/>
</dbReference>
<dbReference type="HAMAP" id="MF_02212">
    <property type="entry name" value="Bsr_racemase"/>
    <property type="match status" value="1"/>
</dbReference>
<dbReference type="GO" id="GO:0008784">
    <property type="term" value="F:alanine racemase activity"/>
    <property type="evidence" value="ECO:0007669"/>
    <property type="project" value="UniProtKB-EC"/>
</dbReference>
<evidence type="ECO:0000256" key="9">
    <source>
        <dbReference type="HAMAP-Rule" id="MF_02212"/>
    </source>
</evidence>
<dbReference type="Proteomes" id="UP000609530">
    <property type="component" value="Unassembled WGS sequence"/>
</dbReference>
<keyword evidence="5 9" id="KW-0663">Pyridoxal phosphate</keyword>
<feature type="binding site" evidence="9">
    <location>
        <position position="173"/>
    </location>
    <ligand>
        <name>substrate</name>
    </ligand>
</feature>
<gene>
    <name evidence="11" type="primary">alr</name>
    <name evidence="11" type="ORF">HU760_020165</name>
</gene>
<dbReference type="RefSeq" id="WP_186674044.1">
    <property type="nucleotide sequence ID" value="NZ_JABWRZ020000002.1"/>
</dbReference>
<feature type="signal peptide" evidence="9">
    <location>
        <begin position="1"/>
        <end position="23"/>
    </location>
</feature>
<feature type="chain" id="PRO_5044933986" description="Broad specificity amino-acid racemase" evidence="9">
    <location>
        <begin position="24"/>
        <end position="413"/>
    </location>
</feature>
<keyword evidence="4 9" id="KW-0574">Periplasm</keyword>
<comment type="function">
    <text evidence="9">Amino-acid racemase able to utilize a broad range of substrates.</text>
</comment>
<dbReference type="InterPro" id="IPR029066">
    <property type="entry name" value="PLP-binding_barrel"/>
</dbReference>
<dbReference type="SUPFAM" id="SSF51419">
    <property type="entry name" value="PLP-binding barrel"/>
    <property type="match status" value="1"/>
</dbReference>
<evidence type="ECO:0000256" key="5">
    <source>
        <dbReference type="ARBA" id="ARBA00022898"/>
    </source>
</evidence>
<dbReference type="InterPro" id="IPR020622">
    <property type="entry name" value="Ala_racemase_pyridoxalP-BS"/>
</dbReference>
<dbReference type="InterPro" id="IPR011079">
    <property type="entry name" value="Ala_racemase_C"/>
</dbReference>
<dbReference type="PROSITE" id="PS00395">
    <property type="entry name" value="ALANINE_RACEMASE"/>
    <property type="match status" value="1"/>
</dbReference>
<keyword evidence="7 9" id="KW-0413">Isomerase</keyword>
<dbReference type="SMART" id="SM01005">
    <property type="entry name" value="Ala_racemase_C"/>
    <property type="match status" value="1"/>
</dbReference>
<dbReference type="Pfam" id="PF01168">
    <property type="entry name" value="Ala_racemase_N"/>
    <property type="match status" value="1"/>
</dbReference>
<evidence type="ECO:0000256" key="3">
    <source>
        <dbReference type="ARBA" id="ARBA00022729"/>
    </source>
</evidence>
<dbReference type="Gene3D" id="2.40.37.10">
    <property type="entry name" value="Lyase, Ornithine Decarboxylase, Chain A, domain 1"/>
    <property type="match status" value="1"/>
</dbReference>
<organism evidence="11 12">
    <name type="scientific">Pseudomonas oryzicola</name>
    <dbReference type="NCBI Taxonomy" id="485876"/>
    <lineage>
        <taxon>Bacteria</taxon>
        <taxon>Pseudomonadati</taxon>
        <taxon>Pseudomonadota</taxon>
        <taxon>Gammaproteobacteria</taxon>
        <taxon>Pseudomonadales</taxon>
        <taxon>Pseudomonadaceae</taxon>
        <taxon>Pseudomonas</taxon>
    </lineage>
</organism>
<evidence type="ECO:0000256" key="6">
    <source>
        <dbReference type="ARBA" id="ARBA00023157"/>
    </source>
</evidence>
<feature type="disulfide bond" evidence="9">
    <location>
        <begin position="70"/>
        <end position="96"/>
    </location>
</feature>
<evidence type="ECO:0000259" key="10">
    <source>
        <dbReference type="SMART" id="SM01005"/>
    </source>
</evidence>
<comment type="catalytic activity">
    <reaction evidence="9">
        <text>L-lysine = D-lysine</text>
        <dbReference type="Rhea" id="RHEA:22864"/>
        <dbReference type="ChEBI" id="CHEBI:32551"/>
        <dbReference type="ChEBI" id="CHEBI:32557"/>
    </reaction>
</comment>
<evidence type="ECO:0000256" key="2">
    <source>
        <dbReference type="ARBA" id="ARBA00004418"/>
    </source>
</evidence>
<sequence precursor="true">MPLTRTVIALSLAMIIGQGYVQAAPLLAVDNAQSEQAVATSNAWVEVNQAVFENNIRMLQSTLTNKAKLCAILKADAYGHGVALLMPSVMKMEVPCVGVASNEEARIVRESGFKGELVRVRTATLAEVEGALPYQMEELVSGLDYARKMAAVAEKHGKRLKVHLALNAGGMSRNGLEMSTEHGRQEALAITRLAPLELVGIMTHFAVQDKDDVRQGLNAFNEQTAWLIKAAGIDRSKITLHAANSYATLEVPESHLDMVRAGGALYGMMQPSHAQYKPVMQVKSYVASVNQYPKGNTVGYDRTVTLSRDSRLANIPVGFSDGYRRAFTNKGVVLVNGQRAPVVGKVSMNTVMVDVTDIPAVAAGDQVVLFGKQGESEITQGEIEELSGTLLVDLATVWGSSNPQTLVTGKTSD</sequence>
<feature type="modified residue" description="N6-(pyridoxal phosphate)lysine" evidence="9">
    <location>
        <position position="74"/>
    </location>
</feature>
<dbReference type="InterPro" id="IPR043698">
    <property type="entry name" value="Racemase_Bsr/Lyr"/>
</dbReference>
<dbReference type="EMBL" id="JABWRZ020000002">
    <property type="protein sequence ID" value="MBV4492908.1"/>
    <property type="molecule type" value="Genomic_DNA"/>
</dbReference>
<reference evidence="11 12" key="1">
    <citation type="journal article" date="2020" name="Microorganisms">
        <title>Reliable Identification of Environmental Pseudomonas Isolates Using the rpoD Gene.</title>
        <authorList>
            <consortium name="The Broad Institute Genome Sequencing Platform"/>
            <person name="Girard L."/>
            <person name="Lood C."/>
            <person name="Rokni-Zadeh H."/>
            <person name="van Noort V."/>
            <person name="Lavigne R."/>
            <person name="De Mot R."/>
        </authorList>
    </citation>
    <scope>NUCLEOTIDE SEQUENCE [LARGE SCALE GENOMIC DNA]</scope>
    <source>
        <strain evidence="11 12">RD9SR1</strain>
    </source>
</reference>
<dbReference type="InterPro" id="IPR000821">
    <property type="entry name" value="Ala_racemase"/>
</dbReference>
<dbReference type="EC" id="5.1.1.10" evidence="9"/>
<dbReference type="InterPro" id="IPR009006">
    <property type="entry name" value="Ala_racemase/Decarboxylase_C"/>
</dbReference>
<name>A0ABS6QFD3_9PSED</name>
<keyword evidence="12" id="KW-1185">Reference proteome</keyword>
<comment type="catalytic activity">
    <reaction evidence="9">
        <text>an L-alpha-amino acid = a D-alpha-amino acid</text>
        <dbReference type="Rhea" id="RHEA:18317"/>
        <dbReference type="ChEBI" id="CHEBI:59869"/>
        <dbReference type="ChEBI" id="CHEBI:59871"/>
        <dbReference type="EC" id="5.1.1.10"/>
    </reaction>
</comment>
<evidence type="ECO:0000256" key="8">
    <source>
        <dbReference type="ARBA" id="ARBA00023456"/>
    </source>
</evidence>
<dbReference type="Pfam" id="PF00842">
    <property type="entry name" value="Ala_racemase_C"/>
    <property type="match status" value="1"/>
</dbReference>
<evidence type="ECO:0000256" key="7">
    <source>
        <dbReference type="ARBA" id="ARBA00023235"/>
    </source>
</evidence>
<comment type="cofactor">
    <cofactor evidence="1 9">
        <name>pyridoxal 5'-phosphate</name>
        <dbReference type="ChEBI" id="CHEBI:597326"/>
    </cofactor>
</comment>
<feature type="active site" description="Proton acceptor" evidence="9">
    <location>
        <position position="300"/>
    </location>
</feature>
<feature type="binding site" evidence="9">
    <location>
        <position position="348"/>
    </location>
    <ligand>
        <name>substrate</name>
    </ligand>
</feature>
<dbReference type="SUPFAM" id="SSF50621">
    <property type="entry name" value="Alanine racemase C-terminal domain-like"/>
    <property type="match status" value="1"/>
</dbReference>
<comment type="similarity">
    <text evidence="8 9">Belongs to the alanine racemase family. Bsr subfamily.</text>
</comment>
<dbReference type="CDD" id="cd06826">
    <property type="entry name" value="PLPDE_III_AR2"/>
    <property type="match status" value="1"/>
</dbReference>
<comment type="catalytic activity">
    <reaction evidence="9">
        <text>L-arginine = D-arginine</text>
        <dbReference type="Rhea" id="RHEA:18069"/>
        <dbReference type="ChEBI" id="CHEBI:32682"/>
        <dbReference type="ChEBI" id="CHEBI:32689"/>
    </reaction>
</comment>
<protein>
    <recommendedName>
        <fullName evidence="9">Broad specificity amino-acid racemase</fullName>
        <ecNumber evidence="9">5.1.1.10</ecNumber>
    </recommendedName>
</protein>
<dbReference type="NCBIfam" id="TIGR00492">
    <property type="entry name" value="alr"/>
    <property type="match status" value="1"/>
</dbReference>
<feature type="active site" description="Proton acceptor" evidence="9">
    <location>
        <position position="74"/>
    </location>
</feature>
<evidence type="ECO:0000313" key="11">
    <source>
        <dbReference type="EMBL" id="MBV4492908.1"/>
    </source>
</evidence>
<feature type="domain" description="Alanine racemase C-terminal" evidence="10">
    <location>
        <begin position="279"/>
        <end position="407"/>
    </location>
</feature>